<sequence>MVDQSRIQRTDAIRKRGPTLLRKAEELGEKANICTFAFYQALNGRLHVAFFVPENEQVPTDTEVLEALADARRGISRAGRRTHRPPNGAIRSANIALRSNTRRPRRGPSQPARRVVAAECANSIQVADRDVDEGFDRGGPYDVPESTDDDFTDDESIDMEDISKEHVDDDEVVSDASAAGTSEASGIVTEPIATHIGSGTEHTQGGEGDHNFEWLPSQDSTLYLNGLGMGEGCLPEFSASFPDGLQSSMFDQPCPDLISMPTISPIIYPEQPANENSKEKELVRTRLRAYCHTRLGMSLDIV</sequence>
<evidence type="ECO:0000313" key="1">
    <source>
        <dbReference type="EMBL" id="KAI9896005.1"/>
    </source>
</evidence>
<proteinExistence type="predicted"/>
<comment type="caution">
    <text evidence="1">The sequence shown here is derived from an EMBL/GenBank/DDBJ whole genome shotgun (WGS) entry which is preliminary data.</text>
</comment>
<gene>
    <name evidence="1" type="ORF">N3K66_009074</name>
</gene>
<organism evidence="1 2">
    <name type="scientific">Trichothecium roseum</name>
    <dbReference type="NCBI Taxonomy" id="47278"/>
    <lineage>
        <taxon>Eukaryota</taxon>
        <taxon>Fungi</taxon>
        <taxon>Dikarya</taxon>
        <taxon>Ascomycota</taxon>
        <taxon>Pezizomycotina</taxon>
        <taxon>Sordariomycetes</taxon>
        <taxon>Hypocreomycetidae</taxon>
        <taxon>Hypocreales</taxon>
        <taxon>Hypocreales incertae sedis</taxon>
        <taxon>Trichothecium</taxon>
    </lineage>
</organism>
<dbReference type="Proteomes" id="UP001163324">
    <property type="component" value="Chromosome 11"/>
</dbReference>
<evidence type="ECO:0000313" key="2">
    <source>
        <dbReference type="Proteomes" id="UP001163324"/>
    </source>
</evidence>
<name>A0ACC0UPN7_9HYPO</name>
<dbReference type="EMBL" id="CM047950">
    <property type="protein sequence ID" value="KAI9896005.1"/>
    <property type="molecule type" value="Genomic_DNA"/>
</dbReference>
<reference evidence="1" key="1">
    <citation type="submission" date="2022-10" db="EMBL/GenBank/DDBJ databases">
        <title>Complete Genome of Trichothecium roseum strain YXFP-22015, a Plant Pathogen Isolated from Citrus.</title>
        <authorList>
            <person name="Wang Y."/>
            <person name="Zhu L."/>
        </authorList>
    </citation>
    <scope>NUCLEOTIDE SEQUENCE</scope>
    <source>
        <strain evidence="1">YXFP-22015</strain>
    </source>
</reference>
<accession>A0ACC0UPN7</accession>
<protein>
    <submittedName>
        <fullName evidence="1">Uncharacterized protein</fullName>
    </submittedName>
</protein>
<keyword evidence="2" id="KW-1185">Reference proteome</keyword>